<proteinExistence type="predicted"/>
<evidence type="ECO:0000313" key="2">
    <source>
        <dbReference type="Proteomes" id="UP001283361"/>
    </source>
</evidence>
<dbReference type="Proteomes" id="UP001283361">
    <property type="component" value="Unassembled WGS sequence"/>
</dbReference>
<organism evidence="1 2">
    <name type="scientific">Elysia crispata</name>
    <name type="common">lettuce slug</name>
    <dbReference type="NCBI Taxonomy" id="231223"/>
    <lineage>
        <taxon>Eukaryota</taxon>
        <taxon>Metazoa</taxon>
        <taxon>Spiralia</taxon>
        <taxon>Lophotrochozoa</taxon>
        <taxon>Mollusca</taxon>
        <taxon>Gastropoda</taxon>
        <taxon>Heterobranchia</taxon>
        <taxon>Euthyneura</taxon>
        <taxon>Panpulmonata</taxon>
        <taxon>Sacoglossa</taxon>
        <taxon>Placobranchoidea</taxon>
        <taxon>Plakobranchidae</taxon>
        <taxon>Elysia</taxon>
    </lineage>
</organism>
<dbReference type="AlphaFoldDB" id="A0AAE1DJJ9"/>
<comment type="caution">
    <text evidence="1">The sequence shown here is derived from an EMBL/GenBank/DDBJ whole genome shotgun (WGS) entry which is preliminary data.</text>
</comment>
<dbReference type="EMBL" id="JAWDGP010003656">
    <property type="protein sequence ID" value="KAK3772155.1"/>
    <property type="molecule type" value="Genomic_DNA"/>
</dbReference>
<protein>
    <submittedName>
        <fullName evidence="1">Uncharacterized protein</fullName>
    </submittedName>
</protein>
<reference evidence="1" key="1">
    <citation type="journal article" date="2023" name="G3 (Bethesda)">
        <title>A reference genome for the long-term kleptoplast-retaining sea slug Elysia crispata morphotype clarki.</title>
        <authorList>
            <person name="Eastman K.E."/>
            <person name="Pendleton A.L."/>
            <person name="Shaikh M.A."/>
            <person name="Suttiyut T."/>
            <person name="Ogas R."/>
            <person name="Tomko P."/>
            <person name="Gavelis G."/>
            <person name="Widhalm J.R."/>
            <person name="Wisecaver J.H."/>
        </authorList>
    </citation>
    <scope>NUCLEOTIDE SEQUENCE</scope>
    <source>
        <strain evidence="1">ECLA1</strain>
    </source>
</reference>
<accession>A0AAE1DJJ9</accession>
<name>A0AAE1DJJ9_9GAST</name>
<gene>
    <name evidence="1" type="ORF">RRG08_013701</name>
</gene>
<keyword evidence="2" id="KW-1185">Reference proteome</keyword>
<sequence length="153" mass="16686">MVFLKIVISGDQILCLMCRPGLSSTLSGLPHSLPIDPLSVPSRLSRVWSGPQIQGVEWSPDPGCGVVSRSRVWSGLQIEGVEWSPDPGCGVVSRSRVWSGLQIQGVEWSPDRGCGVVYRSRVWSCLQIEGVEWSPDRGNGLSWTNTESLLVVL</sequence>
<evidence type="ECO:0000313" key="1">
    <source>
        <dbReference type="EMBL" id="KAK3772155.1"/>
    </source>
</evidence>